<dbReference type="FunFam" id="2.40.420.20:FF:000001">
    <property type="entry name" value="Efflux RND transporter periplasmic adaptor subunit"/>
    <property type="match status" value="1"/>
</dbReference>
<protein>
    <submittedName>
        <fullName evidence="11">Efflux transporter, RND family, MFP subunit</fullName>
    </submittedName>
</protein>
<dbReference type="SUPFAM" id="SSF111369">
    <property type="entry name" value="HlyD-like secretion proteins"/>
    <property type="match status" value="1"/>
</dbReference>
<evidence type="ECO:0000256" key="2">
    <source>
        <dbReference type="ARBA" id="ARBA00009477"/>
    </source>
</evidence>
<dbReference type="GO" id="GO:1990281">
    <property type="term" value="C:efflux pump complex"/>
    <property type="evidence" value="ECO:0007669"/>
    <property type="project" value="TreeGrafter"/>
</dbReference>
<dbReference type="PATRIC" id="fig|69.6.peg.2557"/>
<dbReference type="Gene3D" id="2.40.420.20">
    <property type="match status" value="1"/>
</dbReference>
<proteinExistence type="inferred from homology"/>
<dbReference type="Pfam" id="PF25967">
    <property type="entry name" value="RND-MFP_C"/>
    <property type="match status" value="1"/>
</dbReference>
<feature type="domain" description="Multidrug resistance protein MdtA-like C-terminal permuted SH3" evidence="10">
    <location>
        <begin position="307"/>
        <end position="368"/>
    </location>
</feature>
<keyword evidence="6" id="KW-0472">Membrane</keyword>
<dbReference type="Pfam" id="PF25876">
    <property type="entry name" value="HH_MFP_RND"/>
    <property type="match status" value="1"/>
</dbReference>
<evidence type="ECO:0000313" key="11">
    <source>
        <dbReference type="EMBL" id="ALN57945.1"/>
    </source>
</evidence>
<dbReference type="Gene3D" id="1.10.287.470">
    <property type="entry name" value="Helix hairpin bin"/>
    <property type="match status" value="1"/>
</dbReference>
<comment type="subcellular location">
    <subcellularLocation>
        <location evidence="1">Cell inner membrane</location>
    </subcellularLocation>
</comment>
<evidence type="ECO:0000313" key="12">
    <source>
        <dbReference type="Proteomes" id="UP000061569"/>
    </source>
</evidence>
<dbReference type="KEGG" id="lez:GLE_2597"/>
<evidence type="ECO:0000256" key="4">
    <source>
        <dbReference type="ARBA" id="ARBA00022475"/>
    </source>
</evidence>
<dbReference type="Pfam" id="PF25944">
    <property type="entry name" value="Beta-barrel_RND"/>
    <property type="match status" value="1"/>
</dbReference>
<dbReference type="EMBL" id="CP013140">
    <property type="protein sequence ID" value="ALN57945.1"/>
    <property type="molecule type" value="Genomic_DNA"/>
</dbReference>
<evidence type="ECO:0000256" key="1">
    <source>
        <dbReference type="ARBA" id="ARBA00004533"/>
    </source>
</evidence>
<dbReference type="OrthoDB" id="9783047at2"/>
<reference evidence="11 12" key="1">
    <citation type="submission" date="2015-11" db="EMBL/GenBank/DDBJ databases">
        <title>Genome sequences of Lysobacter enzymogenes strain C3 and Lysobacter antibioticus ATCC 29479.</title>
        <authorList>
            <person name="Kobayashi D.Y."/>
        </authorList>
    </citation>
    <scope>NUCLEOTIDE SEQUENCE [LARGE SCALE GENOMIC DNA]</scope>
    <source>
        <strain evidence="11 12">C3</strain>
    </source>
</reference>
<feature type="domain" description="Multidrug resistance protein MdtA-like beta-barrel" evidence="9">
    <location>
        <begin position="221"/>
        <end position="303"/>
    </location>
</feature>
<dbReference type="Proteomes" id="UP000061569">
    <property type="component" value="Chromosome"/>
</dbReference>
<keyword evidence="4" id="KW-1003">Cell membrane</keyword>
<feature type="domain" description="Multidrug resistance protein MdtA-like alpha-helical hairpin" evidence="7">
    <location>
        <begin position="112"/>
        <end position="182"/>
    </location>
</feature>
<evidence type="ECO:0000259" key="8">
    <source>
        <dbReference type="Pfam" id="PF25917"/>
    </source>
</evidence>
<evidence type="ECO:0000256" key="3">
    <source>
        <dbReference type="ARBA" id="ARBA00022448"/>
    </source>
</evidence>
<evidence type="ECO:0000259" key="10">
    <source>
        <dbReference type="Pfam" id="PF25967"/>
    </source>
</evidence>
<accession>A0A0S2DHC3</accession>
<dbReference type="Gene3D" id="2.40.50.100">
    <property type="match status" value="1"/>
</dbReference>
<dbReference type="GO" id="GO:0005886">
    <property type="term" value="C:plasma membrane"/>
    <property type="evidence" value="ECO:0007669"/>
    <property type="project" value="UniProtKB-SubCell"/>
</dbReference>
<gene>
    <name evidence="11" type="ORF">GLE_2597</name>
</gene>
<evidence type="ECO:0000256" key="6">
    <source>
        <dbReference type="ARBA" id="ARBA00023136"/>
    </source>
</evidence>
<dbReference type="PANTHER" id="PTHR30469">
    <property type="entry name" value="MULTIDRUG RESISTANCE PROTEIN MDTA"/>
    <property type="match status" value="1"/>
</dbReference>
<dbReference type="STRING" id="69.GLE_2597"/>
<dbReference type="InterPro" id="IPR058624">
    <property type="entry name" value="MdtA-like_HH"/>
</dbReference>
<dbReference type="PANTHER" id="PTHR30469:SF12">
    <property type="entry name" value="MULTIDRUG RESISTANCE PROTEIN MDTA"/>
    <property type="match status" value="1"/>
</dbReference>
<comment type="similarity">
    <text evidence="2">Belongs to the membrane fusion protein (MFP) (TC 8.A.1) family.</text>
</comment>
<dbReference type="InterPro" id="IPR058626">
    <property type="entry name" value="MdtA-like_b-barrel"/>
</dbReference>
<dbReference type="AlphaFoldDB" id="A0A0S2DHC3"/>
<evidence type="ECO:0000256" key="5">
    <source>
        <dbReference type="ARBA" id="ARBA00022519"/>
    </source>
</evidence>
<organism evidence="11 12">
    <name type="scientific">Lysobacter enzymogenes</name>
    <dbReference type="NCBI Taxonomy" id="69"/>
    <lineage>
        <taxon>Bacteria</taxon>
        <taxon>Pseudomonadati</taxon>
        <taxon>Pseudomonadota</taxon>
        <taxon>Gammaproteobacteria</taxon>
        <taxon>Lysobacterales</taxon>
        <taxon>Lysobacteraceae</taxon>
        <taxon>Lysobacter</taxon>
    </lineage>
</organism>
<dbReference type="NCBIfam" id="TIGR01730">
    <property type="entry name" value="RND_mfp"/>
    <property type="match status" value="1"/>
</dbReference>
<evidence type="ECO:0000259" key="9">
    <source>
        <dbReference type="Pfam" id="PF25944"/>
    </source>
</evidence>
<name>A0A0S2DHC3_LYSEN</name>
<keyword evidence="3" id="KW-0813">Transport</keyword>
<evidence type="ECO:0000259" key="7">
    <source>
        <dbReference type="Pfam" id="PF25876"/>
    </source>
</evidence>
<dbReference type="Pfam" id="PF25917">
    <property type="entry name" value="BSH_RND"/>
    <property type="match status" value="1"/>
</dbReference>
<dbReference type="InterPro" id="IPR006143">
    <property type="entry name" value="RND_pump_MFP"/>
</dbReference>
<feature type="domain" description="Multidrug resistance protein MdtA-like barrel-sandwich hybrid" evidence="8">
    <location>
        <begin position="74"/>
        <end position="212"/>
    </location>
</feature>
<dbReference type="Gene3D" id="2.40.30.170">
    <property type="match status" value="1"/>
</dbReference>
<keyword evidence="5" id="KW-0997">Cell inner membrane</keyword>
<dbReference type="InterPro" id="IPR058627">
    <property type="entry name" value="MdtA-like_C"/>
</dbReference>
<dbReference type="GO" id="GO:0015562">
    <property type="term" value="F:efflux transmembrane transporter activity"/>
    <property type="evidence" value="ECO:0007669"/>
    <property type="project" value="TreeGrafter"/>
</dbReference>
<sequence>MPIAPPSSPKSRLFIAAAVCAALAAMLAWRFWPSAPAAAAAEQAAVPVRAAAAKRESFAVTLKALGTVTPLSYVTLRSRVEGELVEVAFQEGQQVRAGQLLARIDPSTYQVQLAKAEGQQQENLATLDNARRELARYRELKAGHYVSAQDVSNREAQVRQLEGRRRSDQAAVDEARVRLGHTRIVAPVSGRVGLRGIDRGNLVGAGNAAGEAIASIAQTSPISVMFTVAENELPALLEAVRRQPDLPVEAWDREERTRLASGRVASIDNRIDSATGTLRIRAVFDNADAALFPQQFVNVRLNTQRSDAVVIPDAAVQFGAKGNYVFVIGADSKVAIRPLKLGAAQDGRIAVHEGLKPDERVVLEGLDRLREGSAVEVIADAAAGGPAAAARAAGSR</sequence>
<dbReference type="InterPro" id="IPR058625">
    <property type="entry name" value="MdtA-like_BSH"/>
</dbReference>